<dbReference type="InParanoid" id="A0A2H3DQJ7"/>
<reference evidence="2" key="1">
    <citation type="journal article" date="2017" name="Nat. Ecol. Evol.">
        <title>Genome expansion and lineage-specific genetic innovations in the forest pathogenic fungi Armillaria.</title>
        <authorList>
            <person name="Sipos G."/>
            <person name="Prasanna A.N."/>
            <person name="Walter M.C."/>
            <person name="O'Connor E."/>
            <person name="Balint B."/>
            <person name="Krizsan K."/>
            <person name="Kiss B."/>
            <person name="Hess J."/>
            <person name="Varga T."/>
            <person name="Slot J."/>
            <person name="Riley R."/>
            <person name="Boka B."/>
            <person name="Rigling D."/>
            <person name="Barry K."/>
            <person name="Lee J."/>
            <person name="Mihaltcheva S."/>
            <person name="LaButti K."/>
            <person name="Lipzen A."/>
            <person name="Waldron R."/>
            <person name="Moloney N.M."/>
            <person name="Sperisen C."/>
            <person name="Kredics L."/>
            <person name="Vagvoelgyi C."/>
            <person name="Patrignani A."/>
            <person name="Fitzpatrick D."/>
            <person name="Nagy I."/>
            <person name="Doyle S."/>
            <person name="Anderson J.B."/>
            <person name="Grigoriev I.V."/>
            <person name="Gueldener U."/>
            <person name="Muensterkoetter M."/>
            <person name="Nagy L.G."/>
        </authorList>
    </citation>
    <scope>NUCLEOTIDE SEQUENCE [LARGE SCALE GENOMIC DNA]</scope>
    <source>
        <strain evidence="2">Ar21-2</strain>
    </source>
</reference>
<protein>
    <submittedName>
        <fullName evidence="1">Uncharacterized protein</fullName>
    </submittedName>
</protein>
<name>A0A2H3DQJ7_ARMGA</name>
<proteinExistence type="predicted"/>
<accession>A0A2H3DQJ7</accession>
<sequence length="119" mass="13698">MIIKDRRREVAAWNYRKKGVCRPFLYKSFFPPHFNTTIGNLNPFRNAGTIPPELNRHHRGVGGEHGGKQWSCRWRRCCFALALSSECFNGLRRLVSLIVDRGRGSLEVMRVQLGPPTMT</sequence>
<gene>
    <name evidence="1" type="ORF">ARMGADRAFT_692486</name>
</gene>
<dbReference type="AlphaFoldDB" id="A0A2H3DQJ7"/>
<dbReference type="Proteomes" id="UP000217790">
    <property type="component" value="Unassembled WGS sequence"/>
</dbReference>
<dbReference type="EMBL" id="KZ293650">
    <property type="protein sequence ID" value="PBK96340.1"/>
    <property type="molecule type" value="Genomic_DNA"/>
</dbReference>
<evidence type="ECO:0000313" key="2">
    <source>
        <dbReference type="Proteomes" id="UP000217790"/>
    </source>
</evidence>
<keyword evidence="2" id="KW-1185">Reference proteome</keyword>
<evidence type="ECO:0000313" key="1">
    <source>
        <dbReference type="EMBL" id="PBK96340.1"/>
    </source>
</evidence>
<organism evidence="1 2">
    <name type="scientific">Armillaria gallica</name>
    <name type="common">Bulbous honey fungus</name>
    <name type="synonym">Armillaria bulbosa</name>
    <dbReference type="NCBI Taxonomy" id="47427"/>
    <lineage>
        <taxon>Eukaryota</taxon>
        <taxon>Fungi</taxon>
        <taxon>Dikarya</taxon>
        <taxon>Basidiomycota</taxon>
        <taxon>Agaricomycotina</taxon>
        <taxon>Agaricomycetes</taxon>
        <taxon>Agaricomycetidae</taxon>
        <taxon>Agaricales</taxon>
        <taxon>Marasmiineae</taxon>
        <taxon>Physalacriaceae</taxon>
        <taxon>Armillaria</taxon>
    </lineage>
</organism>